<dbReference type="InterPro" id="IPR008995">
    <property type="entry name" value="Mo/tungstate-bd_C_term_dom"/>
</dbReference>
<keyword evidence="6" id="KW-1185">Reference proteome</keyword>
<evidence type="ECO:0000256" key="1">
    <source>
        <dbReference type="ARBA" id="ARBA00022448"/>
    </source>
</evidence>
<dbReference type="SMART" id="SM00382">
    <property type="entry name" value="AAA"/>
    <property type="match status" value="1"/>
</dbReference>
<dbReference type="InterPro" id="IPR047641">
    <property type="entry name" value="ABC_transpr_MalK/UgpC-like"/>
</dbReference>
<evidence type="ECO:0000313" key="5">
    <source>
        <dbReference type="EMBL" id="GAA4390789.1"/>
    </source>
</evidence>
<dbReference type="CDD" id="cd03301">
    <property type="entry name" value="ABC_MalK_N"/>
    <property type="match status" value="1"/>
</dbReference>
<dbReference type="InterPro" id="IPR027417">
    <property type="entry name" value="P-loop_NTPase"/>
</dbReference>
<dbReference type="InterPro" id="IPR015855">
    <property type="entry name" value="ABC_transpr_MalK-like"/>
</dbReference>
<dbReference type="NCBIfam" id="NF008653">
    <property type="entry name" value="PRK11650.1"/>
    <property type="match status" value="1"/>
</dbReference>
<keyword evidence="3 5" id="KW-0067">ATP-binding</keyword>
<feature type="domain" description="ABC transporter" evidence="4">
    <location>
        <begin position="5"/>
        <end position="237"/>
    </location>
</feature>
<dbReference type="InterPro" id="IPR012340">
    <property type="entry name" value="NA-bd_OB-fold"/>
</dbReference>
<sequence length="357" mass="39023">MVGSVLFDDVTLRYSADRQPALDGFTLDIEEGEFLVLVGPSGSGKSTALRILAGLERPTSGTVLVDGEDVTRVEPAHRDLAMVFQNYALYPHKSVEDNMSFSLQLAKVPRDEIRRRVSEAAELLELSDLLRRRPRELSGGQRQRVAMGRAIVREPTAFLMDEPLSNLDATLRVQTRSQIAALQKRLGATTVYVTHDQAEAMTLGHRVAVLRDGRLHQVAPPRELYERPVNAFVAGFIGSPAMNLLDLSPEDLGRLLGGSAVPAPASAGTANVIIGVRPEHLAVEVDGGGLPLRIELIEELGADAFIHGQSENSRHGQRIVARLLSDARPAMGDVVRVSTDPSRLHFFDRETELRIDV</sequence>
<dbReference type="Gene3D" id="2.40.50.140">
    <property type="entry name" value="Nucleic acid-binding proteins"/>
    <property type="match status" value="1"/>
</dbReference>
<dbReference type="SUPFAM" id="SSF50331">
    <property type="entry name" value="MOP-like"/>
    <property type="match status" value="1"/>
</dbReference>
<dbReference type="PANTHER" id="PTHR43875:SF1">
    <property type="entry name" value="OSMOPROTECTIVE COMPOUNDS UPTAKE ATP-BINDING PROTEIN GGTA"/>
    <property type="match status" value="1"/>
</dbReference>
<gene>
    <name evidence="5" type="primary">ugpC_2</name>
    <name evidence="5" type="ORF">GCM10023167_17600</name>
</gene>
<dbReference type="InterPro" id="IPR013611">
    <property type="entry name" value="Transp-assoc_OB_typ2"/>
</dbReference>
<dbReference type="Pfam" id="PF08402">
    <property type="entry name" value="TOBE_2"/>
    <property type="match status" value="1"/>
</dbReference>
<dbReference type="InterPro" id="IPR003593">
    <property type="entry name" value="AAA+_ATPase"/>
</dbReference>
<dbReference type="InterPro" id="IPR017871">
    <property type="entry name" value="ABC_transporter-like_CS"/>
</dbReference>
<evidence type="ECO:0000313" key="6">
    <source>
        <dbReference type="Proteomes" id="UP001500642"/>
    </source>
</evidence>
<evidence type="ECO:0000259" key="4">
    <source>
        <dbReference type="PROSITE" id="PS50893"/>
    </source>
</evidence>
<evidence type="ECO:0000256" key="2">
    <source>
        <dbReference type="ARBA" id="ARBA00022741"/>
    </source>
</evidence>
<evidence type="ECO:0000256" key="3">
    <source>
        <dbReference type="ARBA" id="ARBA00022840"/>
    </source>
</evidence>
<dbReference type="PROSITE" id="PS00211">
    <property type="entry name" value="ABC_TRANSPORTER_1"/>
    <property type="match status" value="1"/>
</dbReference>
<proteinExistence type="predicted"/>
<name>A0ABP8JHH3_9MICO</name>
<dbReference type="SUPFAM" id="SSF52540">
    <property type="entry name" value="P-loop containing nucleoside triphosphate hydrolases"/>
    <property type="match status" value="1"/>
</dbReference>
<dbReference type="EMBL" id="BAABGL010000011">
    <property type="protein sequence ID" value="GAA4390789.1"/>
    <property type="molecule type" value="Genomic_DNA"/>
</dbReference>
<comment type="caution">
    <text evidence="5">The sequence shown here is derived from an EMBL/GenBank/DDBJ whole genome shotgun (WGS) entry which is preliminary data.</text>
</comment>
<organism evidence="5 6">
    <name type="scientific">Brevibacterium pityocampae</name>
    <dbReference type="NCBI Taxonomy" id="506594"/>
    <lineage>
        <taxon>Bacteria</taxon>
        <taxon>Bacillati</taxon>
        <taxon>Actinomycetota</taxon>
        <taxon>Actinomycetes</taxon>
        <taxon>Micrococcales</taxon>
        <taxon>Brevibacteriaceae</taxon>
        <taxon>Brevibacterium</taxon>
    </lineage>
</organism>
<dbReference type="GO" id="GO:0005524">
    <property type="term" value="F:ATP binding"/>
    <property type="evidence" value="ECO:0007669"/>
    <property type="project" value="UniProtKB-KW"/>
</dbReference>
<dbReference type="InterPro" id="IPR003439">
    <property type="entry name" value="ABC_transporter-like_ATP-bd"/>
</dbReference>
<dbReference type="Gene3D" id="2.40.50.100">
    <property type="match status" value="1"/>
</dbReference>
<dbReference type="Proteomes" id="UP001500642">
    <property type="component" value="Unassembled WGS sequence"/>
</dbReference>
<dbReference type="Pfam" id="PF00005">
    <property type="entry name" value="ABC_tran"/>
    <property type="match status" value="1"/>
</dbReference>
<protein>
    <submittedName>
        <fullName evidence="5">Sn-glycerol-3-phosphate ABC transporter ATP-binding protein UgpC</fullName>
    </submittedName>
</protein>
<dbReference type="Gene3D" id="3.40.50.300">
    <property type="entry name" value="P-loop containing nucleotide triphosphate hydrolases"/>
    <property type="match status" value="1"/>
</dbReference>
<keyword evidence="1" id="KW-0813">Transport</keyword>
<reference evidence="6" key="1">
    <citation type="journal article" date="2019" name="Int. J. Syst. Evol. Microbiol.">
        <title>The Global Catalogue of Microorganisms (GCM) 10K type strain sequencing project: providing services to taxonomists for standard genome sequencing and annotation.</title>
        <authorList>
            <consortium name="The Broad Institute Genomics Platform"/>
            <consortium name="The Broad Institute Genome Sequencing Center for Infectious Disease"/>
            <person name="Wu L."/>
            <person name="Ma J."/>
        </authorList>
    </citation>
    <scope>NUCLEOTIDE SEQUENCE [LARGE SCALE GENOMIC DNA]</scope>
    <source>
        <strain evidence="6">JCM 17808</strain>
    </source>
</reference>
<dbReference type="PANTHER" id="PTHR43875">
    <property type="entry name" value="MALTODEXTRIN IMPORT ATP-BINDING PROTEIN MSMX"/>
    <property type="match status" value="1"/>
</dbReference>
<accession>A0ABP8JHH3</accession>
<keyword evidence="2" id="KW-0547">Nucleotide-binding</keyword>
<dbReference type="PROSITE" id="PS50893">
    <property type="entry name" value="ABC_TRANSPORTER_2"/>
    <property type="match status" value="1"/>
</dbReference>